<proteinExistence type="predicted"/>
<evidence type="ECO:0000313" key="1">
    <source>
        <dbReference type="EMBL" id="RZU51567.1"/>
    </source>
</evidence>
<dbReference type="RefSeq" id="WP_130510318.1">
    <property type="nucleotide sequence ID" value="NZ_SHKY01000001.1"/>
</dbReference>
<sequence>MTDVANVASAAWHVIESGKPSASLASNTCNAVPAGVADPISSLTGAQGPNRLTWRLQMENAFGVEVVDIAFDLRWEYGARHHGGGAFIPNCYLYVPRCSVLWGFDVDVQIHVHNPSNAGTETAPIARLPLTVSGSVSSLVNSHSLQWDFQLFGDGNYHTS</sequence>
<name>A0A4Q7ZKW0_9ACTN</name>
<keyword evidence="2" id="KW-1185">Reference proteome</keyword>
<organism evidence="1 2">
    <name type="scientific">Krasilnikovia cinnamomea</name>
    <dbReference type="NCBI Taxonomy" id="349313"/>
    <lineage>
        <taxon>Bacteria</taxon>
        <taxon>Bacillati</taxon>
        <taxon>Actinomycetota</taxon>
        <taxon>Actinomycetes</taxon>
        <taxon>Micromonosporales</taxon>
        <taxon>Micromonosporaceae</taxon>
        <taxon>Krasilnikovia</taxon>
    </lineage>
</organism>
<accession>A0A4Q7ZKW0</accession>
<gene>
    <name evidence="1" type="ORF">EV385_3397</name>
</gene>
<protein>
    <submittedName>
        <fullName evidence="1">Uncharacterized protein</fullName>
    </submittedName>
</protein>
<comment type="caution">
    <text evidence="1">The sequence shown here is derived from an EMBL/GenBank/DDBJ whole genome shotgun (WGS) entry which is preliminary data.</text>
</comment>
<evidence type="ECO:0000313" key="2">
    <source>
        <dbReference type="Proteomes" id="UP000292564"/>
    </source>
</evidence>
<dbReference type="AlphaFoldDB" id="A0A4Q7ZKW0"/>
<dbReference type="OrthoDB" id="5196899at2"/>
<reference evidence="1 2" key="1">
    <citation type="submission" date="2019-02" db="EMBL/GenBank/DDBJ databases">
        <title>Sequencing the genomes of 1000 actinobacteria strains.</title>
        <authorList>
            <person name="Klenk H.-P."/>
        </authorList>
    </citation>
    <scope>NUCLEOTIDE SEQUENCE [LARGE SCALE GENOMIC DNA]</scope>
    <source>
        <strain evidence="1 2">DSM 45162</strain>
    </source>
</reference>
<dbReference type="Proteomes" id="UP000292564">
    <property type="component" value="Unassembled WGS sequence"/>
</dbReference>
<dbReference type="EMBL" id="SHKY01000001">
    <property type="protein sequence ID" value="RZU51567.1"/>
    <property type="molecule type" value="Genomic_DNA"/>
</dbReference>